<protein>
    <submittedName>
        <fullName evidence="2">Uncharacterized protein</fullName>
    </submittedName>
</protein>
<dbReference type="AlphaFoldDB" id="A0A7J7GBA0"/>
<keyword evidence="3" id="KW-1185">Reference proteome</keyword>
<evidence type="ECO:0000256" key="1">
    <source>
        <dbReference type="SAM" id="MobiDB-lite"/>
    </source>
</evidence>
<feature type="compositionally biased region" description="Basic and acidic residues" evidence="1">
    <location>
        <begin position="34"/>
        <end position="54"/>
    </location>
</feature>
<feature type="region of interest" description="Disordered" evidence="1">
    <location>
        <begin position="34"/>
        <end position="63"/>
    </location>
</feature>
<dbReference type="EMBL" id="JACBKZ010000012">
    <property type="protein sequence ID" value="KAF5938020.1"/>
    <property type="molecule type" value="Genomic_DNA"/>
</dbReference>
<reference evidence="2 3" key="2">
    <citation type="submission" date="2020-07" db="EMBL/GenBank/DDBJ databases">
        <title>Genome assembly of wild tea tree DASZ reveals pedigree and selection history of tea varieties.</title>
        <authorList>
            <person name="Zhang W."/>
        </authorList>
    </citation>
    <scope>NUCLEOTIDE SEQUENCE [LARGE SCALE GENOMIC DNA]</scope>
    <source>
        <strain evidence="3">cv. G240</strain>
        <tissue evidence="2">Leaf</tissue>
    </source>
</reference>
<accession>A0A7J7GBA0</accession>
<name>A0A7J7GBA0_CAMSI</name>
<reference evidence="3" key="1">
    <citation type="journal article" date="2020" name="Nat. Commun.">
        <title>Genome assembly of wild tea tree DASZ reveals pedigree and selection history of tea varieties.</title>
        <authorList>
            <person name="Zhang W."/>
            <person name="Zhang Y."/>
            <person name="Qiu H."/>
            <person name="Guo Y."/>
            <person name="Wan H."/>
            <person name="Zhang X."/>
            <person name="Scossa F."/>
            <person name="Alseekh S."/>
            <person name="Zhang Q."/>
            <person name="Wang P."/>
            <person name="Xu L."/>
            <person name="Schmidt M.H."/>
            <person name="Jia X."/>
            <person name="Li D."/>
            <person name="Zhu A."/>
            <person name="Guo F."/>
            <person name="Chen W."/>
            <person name="Ni D."/>
            <person name="Usadel B."/>
            <person name="Fernie A.R."/>
            <person name="Wen W."/>
        </authorList>
    </citation>
    <scope>NUCLEOTIDE SEQUENCE [LARGE SCALE GENOMIC DNA]</scope>
    <source>
        <strain evidence="3">cv. G240</strain>
    </source>
</reference>
<evidence type="ECO:0000313" key="3">
    <source>
        <dbReference type="Proteomes" id="UP000593564"/>
    </source>
</evidence>
<gene>
    <name evidence="2" type="ORF">HYC85_025526</name>
</gene>
<evidence type="ECO:0000313" key="2">
    <source>
        <dbReference type="EMBL" id="KAF5938020.1"/>
    </source>
</evidence>
<sequence length="63" mass="6986">MLVVPSLLLSCHGLQSYKCVHMYGDKMEETLVRENKKGEKGKREGHGGRGRREGTVIIGCGQQ</sequence>
<comment type="caution">
    <text evidence="2">The sequence shown here is derived from an EMBL/GenBank/DDBJ whole genome shotgun (WGS) entry which is preliminary data.</text>
</comment>
<organism evidence="2 3">
    <name type="scientific">Camellia sinensis</name>
    <name type="common">Tea plant</name>
    <name type="synonym">Thea sinensis</name>
    <dbReference type="NCBI Taxonomy" id="4442"/>
    <lineage>
        <taxon>Eukaryota</taxon>
        <taxon>Viridiplantae</taxon>
        <taxon>Streptophyta</taxon>
        <taxon>Embryophyta</taxon>
        <taxon>Tracheophyta</taxon>
        <taxon>Spermatophyta</taxon>
        <taxon>Magnoliopsida</taxon>
        <taxon>eudicotyledons</taxon>
        <taxon>Gunneridae</taxon>
        <taxon>Pentapetalae</taxon>
        <taxon>asterids</taxon>
        <taxon>Ericales</taxon>
        <taxon>Theaceae</taxon>
        <taxon>Camellia</taxon>
    </lineage>
</organism>
<dbReference type="Proteomes" id="UP000593564">
    <property type="component" value="Unassembled WGS sequence"/>
</dbReference>
<proteinExistence type="predicted"/>